<dbReference type="InterPro" id="IPR002315">
    <property type="entry name" value="tRNA-synt_gly"/>
</dbReference>
<sequence>MIKQGIRNEEKLFDDIVSLCKRRGFVFQSSEIYGGFSGVYDYGPLGAMLKRNIEKSWLKKFVETRDDMYQLDSSILMHGNVWKASGHAEGFADSIVECSECNTKWKIDSILESQELVKGAYMCPNESCDEPLGSVDDIKKRANSFNLMLATKVGAFDESSLETYLRPETAQGIFINFKNILDSMHPKMPFGVAQIGKAFRNEITPRNFLFRVREFDQMEIEYFVEPKRADEYFEYWRAEIMEWLVSLGIDMNKVSEYETPKDDLAHYSDRTIDFQFEYPFGCDNKTGEYPKRELCGLANRTDHDLIKHGKASGISMEYMDPITNEKYVPYIIEPSIGIGRIILALLCSVYHEEITSSIDDGEEKRVYLKLPLTLAPYIVAVSPLLKNKPELVEKARHVYRTLKDAFGNVTWDDNGNIGKRYRRQDEIGTPFCVVVDFDSLDKKTVTIRHRDTMKQDIVMIDDVTKYIASQIGG</sequence>
<evidence type="ECO:0000256" key="6">
    <source>
        <dbReference type="ARBA" id="ARBA00022917"/>
    </source>
</evidence>
<dbReference type="EMBL" id="MFUQ01000004">
    <property type="protein sequence ID" value="OGI84035.1"/>
    <property type="molecule type" value="Genomic_DNA"/>
</dbReference>
<dbReference type="InterPro" id="IPR027031">
    <property type="entry name" value="Gly-tRNA_synthase/POLG2"/>
</dbReference>
<dbReference type="GO" id="GO:0006426">
    <property type="term" value="P:glycyl-tRNA aminoacylation"/>
    <property type="evidence" value="ECO:0007669"/>
    <property type="project" value="InterPro"/>
</dbReference>
<name>A0A1F6WQL2_9BACT</name>
<keyword evidence="3 9" id="KW-0436">Ligase</keyword>
<dbReference type="GO" id="GO:0004820">
    <property type="term" value="F:glycine-tRNA ligase activity"/>
    <property type="evidence" value="ECO:0007669"/>
    <property type="project" value="UniProtKB-EC"/>
</dbReference>
<evidence type="ECO:0000259" key="8">
    <source>
        <dbReference type="PROSITE" id="PS50862"/>
    </source>
</evidence>
<dbReference type="InterPro" id="IPR036621">
    <property type="entry name" value="Anticodon-bd_dom_sf"/>
</dbReference>
<gene>
    <name evidence="9" type="ORF">A2997_00540</name>
</gene>
<reference evidence="9 10" key="1">
    <citation type="journal article" date="2016" name="Nat. Commun.">
        <title>Thousands of microbial genomes shed light on interconnected biogeochemical processes in an aquifer system.</title>
        <authorList>
            <person name="Anantharaman K."/>
            <person name="Brown C.T."/>
            <person name="Hug L.A."/>
            <person name="Sharon I."/>
            <person name="Castelle C.J."/>
            <person name="Probst A.J."/>
            <person name="Thomas B.C."/>
            <person name="Singh A."/>
            <person name="Wilkins M.J."/>
            <person name="Karaoz U."/>
            <person name="Brodie E.L."/>
            <person name="Williams K.H."/>
            <person name="Hubbard S.S."/>
            <person name="Banfield J.F."/>
        </authorList>
    </citation>
    <scope>NUCLEOTIDE SEQUENCE [LARGE SCALE GENOMIC DNA]</scope>
</reference>
<evidence type="ECO:0000256" key="2">
    <source>
        <dbReference type="ARBA" id="ARBA00012829"/>
    </source>
</evidence>
<evidence type="ECO:0000256" key="7">
    <source>
        <dbReference type="ARBA" id="ARBA00023146"/>
    </source>
</evidence>
<dbReference type="InterPro" id="IPR004154">
    <property type="entry name" value="Anticodon-bd"/>
</dbReference>
<evidence type="ECO:0000256" key="4">
    <source>
        <dbReference type="ARBA" id="ARBA00022741"/>
    </source>
</evidence>
<dbReference type="PRINTS" id="PR01043">
    <property type="entry name" value="TRNASYNTHGLY"/>
</dbReference>
<comment type="caution">
    <text evidence="9">The sequence shown here is derived from an EMBL/GenBank/DDBJ whole genome shotgun (WGS) entry which is preliminary data.</text>
</comment>
<protein>
    <recommendedName>
        <fullName evidence="2">glycine--tRNA ligase</fullName>
        <ecNumber evidence="2">6.1.1.14</ecNumber>
    </recommendedName>
</protein>
<evidence type="ECO:0000256" key="1">
    <source>
        <dbReference type="ARBA" id="ARBA00008226"/>
    </source>
</evidence>
<keyword evidence="6" id="KW-0648">Protein biosynthesis</keyword>
<feature type="domain" description="Aminoacyl-transfer RNA synthetases class-II family profile" evidence="8">
    <location>
        <begin position="15"/>
        <end position="371"/>
    </location>
</feature>
<dbReference type="PANTHER" id="PTHR10745">
    <property type="entry name" value="GLYCYL-TRNA SYNTHETASE/DNA POLYMERASE SUBUNIT GAMMA-2"/>
    <property type="match status" value="1"/>
</dbReference>
<evidence type="ECO:0000313" key="10">
    <source>
        <dbReference type="Proteomes" id="UP000179448"/>
    </source>
</evidence>
<comment type="similarity">
    <text evidence="1">Belongs to the class-II aminoacyl-tRNA synthetase family.</text>
</comment>
<accession>A0A1F6WQL2</accession>
<dbReference type="SUPFAM" id="SSF55681">
    <property type="entry name" value="Class II aaRS and biotin synthetases"/>
    <property type="match status" value="1"/>
</dbReference>
<evidence type="ECO:0000256" key="5">
    <source>
        <dbReference type="ARBA" id="ARBA00022840"/>
    </source>
</evidence>
<dbReference type="GO" id="GO:0005524">
    <property type="term" value="F:ATP binding"/>
    <property type="evidence" value="ECO:0007669"/>
    <property type="project" value="UniProtKB-KW"/>
</dbReference>
<dbReference type="Pfam" id="PF00587">
    <property type="entry name" value="tRNA-synt_2b"/>
    <property type="match status" value="1"/>
</dbReference>
<dbReference type="Gene3D" id="3.30.930.10">
    <property type="entry name" value="Bira Bifunctional Protein, Domain 2"/>
    <property type="match status" value="1"/>
</dbReference>
<dbReference type="Proteomes" id="UP000179448">
    <property type="component" value="Unassembled WGS sequence"/>
</dbReference>
<evidence type="ECO:0000313" key="9">
    <source>
        <dbReference type="EMBL" id="OGI84035.1"/>
    </source>
</evidence>
<dbReference type="InterPro" id="IPR033731">
    <property type="entry name" value="GlyRS-like_core"/>
</dbReference>
<proteinExistence type="inferred from homology"/>
<dbReference type="EC" id="6.1.1.14" evidence="2"/>
<dbReference type="InterPro" id="IPR002314">
    <property type="entry name" value="aa-tRNA-synt_IIb"/>
</dbReference>
<dbReference type="PANTHER" id="PTHR10745:SF8">
    <property type="entry name" value="DNA POLYMERASE SUBUNIT GAMMA-2, MITOCHONDRIAL"/>
    <property type="match status" value="1"/>
</dbReference>
<dbReference type="InterPro" id="IPR045864">
    <property type="entry name" value="aa-tRNA-synth_II/BPL/LPL"/>
</dbReference>
<dbReference type="STRING" id="1801766.A2997_00540"/>
<keyword evidence="4" id="KW-0547">Nucleotide-binding</keyword>
<keyword evidence="5" id="KW-0067">ATP-binding</keyword>
<keyword evidence="7" id="KW-0030">Aminoacyl-tRNA synthetase</keyword>
<dbReference type="Gene3D" id="3.40.50.800">
    <property type="entry name" value="Anticodon-binding domain"/>
    <property type="match status" value="1"/>
</dbReference>
<dbReference type="InterPro" id="IPR006195">
    <property type="entry name" value="aa-tRNA-synth_II"/>
</dbReference>
<dbReference type="SUPFAM" id="SSF52954">
    <property type="entry name" value="Class II aaRS ABD-related"/>
    <property type="match status" value="1"/>
</dbReference>
<dbReference type="NCBIfam" id="NF003211">
    <property type="entry name" value="PRK04173.1"/>
    <property type="match status" value="1"/>
</dbReference>
<dbReference type="AlphaFoldDB" id="A0A1F6WQL2"/>
<dbReference type="CDD" id="cd00774">
    <property type="entry name" value="GlyRS-like_core"/>
    <property type="match status" value="1"/>
</dbReference>
<dbReference type="NCBIfam" id="TIGR00389">
    <property type="entry name" value="glyS_dimeric"/>
    <property type="match status" value="1"/>
</dbReference>
<dbReference type="GO" id="GO:0005737">
    <property type="term" value="C:cytoplasm"/>
    <property type="evidence" value="ECO:0007669"/>
    <property type="project" value="InterPro"/>
</dbReference>
<dbReference type="PROSITE" id="PS50862">
    <property type="entry name" value="AA_TRNA_LIGASE_II"/>
    <property type="match status" value="1"/>
</dbReference>
<evidence type="ECO:0000256" key="3">
    <source>
        <dbReference type="ARBA" id="ARBA00022598"/>
    </source>
</evidence>
<organism evidence="9 10">
    <name type="scientific">Candidatus Nomurabacteria bacterium RIFCSPLOWO2_01_FULL_36_10b</name>
    <dbReference type="NCBI Taxonomy" id="1801766"/>
    <lineage>
        <taxon>Bacteria</taxon>
        <taxon>Candidatus Nomuraibacteriota</taxon>
    </lineage>
</organism>
<dbReference type="Pfam" id="PF03129">
    <property type="entry name" value="HGTP_anticodon"/>
    <property type="match status" value="1"/>
</dbReference>